<comment type="caution">
    <text evidence="3">The sequence shown here is derived from an EMBL/GenBank/DDBJ whole genome shotgun (WGS) entry which is preliminary data.</text>
</comment>
<dbReference type="AlphaFoldDB" id="A0A0G1MRG7"/>
<dbReference type="InterPro" id="IPR000683">
    <property type="entry name" value="Gfo/Idh/MocA-like_OxRdtase_N"/>
</dbReference>
<dbReference type="PATRIC" id="fig|1618581.3.peg.29"/>
<gene>
    <name evidence="3" type="ORF">UX13_C0001G0032</name>
</gene>
<organism evidence="3 4">
    <name type="scientific">Candidatus Woesebacteria bacterium GW2011_GWB1_45_5</name>
    <dbReference type="NCBI Taxonomy" id="1618581"/>
    <lineage>
        <taxon>Bacteria</taxon>
        <taxon>Candidatus Woeseibacteriota</taxon>
    </lineage>
</organism>
<dbReference type="GO" id="GO:0000166">
    <property type="term" value="F:nucleotide binding"/>
    <property type="evidence" value="ECO:0007669"/>
    <property type="project" value="InterPro"/>
</dbReference>
<name>A0A0G1MRG7_9BACT</name>
<dbReference type="Pfam" id="PF22725">
    <property type="entry name" value="GFO_IDH_MocA_C3"/>
    <property type="match status" value="1"/>
</dbReference>
<dbReference type="SUPFAM" id="SSF55347">
    <property type="entry name" value="Glyceraldehyde-3-phosphate dehydrogenase-like, C-terminal domain"/>
    <property type="match status" value="1"/>
</dbReference>
<dbReference type="PANTHER" id="PTHR43377">
    <property type="entry name" value="BILIVERDIN REDUCTASE A"/>
    <property type="match status" value="1"/>
</dbReference>
<evidence type="ECO:0000259" key="1">
    <source>
        <dbReference type="Pfam" id="PF01408"/>
    </source>
</evidence>
<feature type="domain" description="GFO/IDH/MocA-like oxidoreductase" evidence="2">
    <location>
        <begin position="129"/>
        <end position="237"/>
    </location>
</feature>
<dbReference type="InterPro" id="IPR036291">
    <property type="entry name" value="NAD(P)-bd_dom_sf"/>
</dbReference>
<evidence type="ECO:0000313" key="4">
    <source>
        <dbReference type="Proteomes" id="UP000034329"/>
    </source>
</evidence>
<proteinExistence type="predicted"/>
<dbReference type="InterPro" id="IPR051450">
    <property type="entry name" value="Gfo/Idh/MocA_Oxidoreductases"/>
</dbReference>
<dbReference type="EMBL" id="LCLA01000001">
    <property type="protein sequence ID" value="KKU10941.1"/>
    <property type="molecule type" value="Genomic_DNA"/>
</dbReference>
<dbReference type="Proteomes" id="UP000034329">
    <property type="component" value="Unassembled WGS sequence"/>
</dbReference>
<dbReference type="SUPFAM" id="SSF51735">
    <property type="entry name" value="NAD(P)-binding Rossmann-fold domains"/>
    <property type="match status" value="1"/>
</dbReference>
<dbReference type="Gene3D" id="3.40.50.720">
    <property type="entry name" value="NAD(P)-binding Rossmann-like Domain"/>
    <property type="match status" value="1"/>
</dbReference>
<evidence type="ECO:0000259" key="2">
    <source>
        <dbReference type="Pfam" id="PF22725"/>
    </source>
</evidence>
<dbReference type="Pfam" id="PF01408">
    <property type="entry name" value="GFO_IDH_MocA"/>
    <property type="match status" value="1"/>
</dbReference>
<feature type="domain" description="Gfo/Idh/MocA-like oxidoreductase N-terminal" evidence="1">
    <location>
        <begin position="2"/>
        <end position="121"/>
    </location>
</feature>
<dbReference type="Gene3D" id="3.30.360.10">
    <property type="entry name" value="Dihydrodipicolinate Reductase, domain 2"/>
    <property type="match status" value="1"/>
</dbReference>
<protein>
    <submittedName>
        <fullName evidence="3">Oxidoreductase domain protein</fullName>
    </submittedName>
</protein>
<reference evidence="3 4" key="1">
    <citation type="journal article" date="2015" name="Nature">
        <title>rRNA introns, odd ribosomes, and small enigmatic genomes across a large radiation of phyla.</title>
        <authorList>
            <person name="Brown C.T."/>
            <person name="Hug L.A."/>
            <person name="Thomas B.C."/>
            <person name="Sharon I."/>
            <person name="Castelle C.J."/>
            <person name="Singh A."/>
            <person name="Wilkins M.J."/>
            <person name="Williams K.H."/>
            <person name="Banfield J.F."/>
        </authorList>
    </citation>
    <scope>NUCLEOTIDE SEQUENCE [LARGE SCALE GENOMIC DNA]</scope>
</reference>
<dbReference type="PANTHER" id="PTHR43377:SF6">
    <property type="entry name" value="GFO_IDH_MOCA-LIKE OXIDOREDUCTASE N-TERMINAL DOMAIN-CONTAINING PROTEIN"/>
    <property type="match status" value="1"/>
</dbReference>
<sequence length="336" mass="37710">MVKIALIGYGYWGPNLLRNFYETPGCEILYVCDVDLTRLKSVRKRYPSVILTTSYSDILADGDIDAVIIATPTRHHFELARKALNEGKSVLVEKPMTLSSAEARELVELARKNKKILMADHTFLFTEAVRKLKQIVDSGILGKIIYIDSVRVNLGLFQKDSNVIYDLATHDISILKYLLGRDPLSVSSMGVKYFSNQEEIAYLHFDYPGGITAHLHVSWLSPLKIRRMMIVGTKKMVVYDDVELSEKIKIYDKGVLIDKEQVRIGYRSGDLLAPNLDIKEALGVLASEFVLALEKKKDLVSSGEFGSEVVNILEKATVSARTGKKILLKNGNSKKR</sequence>
<accession>A0A0G1MRG7</accession>
<dbReference type="InterPro" id="IPR055170">
    <property type="entry name" value="GFO_IDH_MocA-like_dom"/>
</dbReference>
<evidence type="ECO:0000313" key="3">
    <source>
        <dbReference type="EMBL" id="KKU10941.1"/>
    </source>
</evidence>